<proteinExistence type="predicted"/>
<accession>W0SAL3</accession>
<evidence type="ECO:0000313" key="1">
    <source>
        <dbReference type="EMBL" id="BAO28041.1"/>
    </source>
</evidence>
<dbReference type="RefSeq" id="WP_052473030.1">
    <property type="nucleotide sequence ID" value="NZ_AP012547.1"/>
</dbReference>
<dbReference type="EMBL" id="AP012547">
    <property type="protein sequence ID" value="BAO28041.1"/>
    <property type="molecule type" value="Genomic_DNA"/>
</dbReference>
<evidence type="ECO:0000313" key="2">
    <source>
        <dbReference type="Proteomes" id="UP000031637"/>
    </source>
</evidence>
<dbReference type="Pfam" id="PF13997">
    <property type="entry name" value="YqjK"/>
    <property type="match status" value="1"/>
</dbReference>
<sequence length="99" mass="11032">MNSATLELALKKQRLQIASAGLRDEFGRCAAGLAPVFSGADCVVEGARWARRNPQIVAAATVALIVARPKRAWRWARRAFFGWQAWHKLSDFLERRPAA</sequence>
<dbReference type="Proteomes" id="UP000031637">
    <property type="component" value="Chromosome"/>
</dbReference>
<keyword evidence="2" id="KW-1185">Reference proteome</keyword>
<dbReference type="InterPro" id="IPR025612">
    <property type="entry name" value="YqjK"/>
</dbReference>
<organism evidence="1 2">
    <name type="scientific">Sulfuritalea hydrogenivorans sk43H</name>
    <dbReference type="NCBI Taxonomy" id="1223802"/>
    <lineage>
        <taxon>Bacteria</taxon>
        <taxon>Pseudomonadati</taxon>
        <taxon>Pseudomonadota</taxon>
        <taxon>Betaproteobacteria</taxon>
        <taxon>Nitrosomonadales</taxon>
        <taxon>Sterolibacteriaceae</taxon>
        <taxon>Sulfuritalea</taxon>
    </lineage>
</organism>
<dbReference type="STRING" id="1223802.SUTH_00224"/>
<name>W0SAL3_9PROT</name>
<dbReference type="AlphaFoldDB" id="W0SAL3"/>
<dbReference type="KEGG" id="shd:SUTH_00224"/>
<gene>
    <name evidence="1" type="ORF">SUTH_00224</name>
</gene>
<evidence type="ECO:0008006" key="3">
    <source>
        <dbReference type="Google" id="ProtNLM"/>
    </source>
</evidence>
<protein>
    <recommendedName>
        <fullName evidence="3">YqjK-like protein</fullName>
    </recommendedName>
</protein>
<reference evidence="1 2" key="1">
    <citation type="journal article" date="2014" name="Syst. Appl. Microbiol.">
        <title>Complete genomes of freshwater sulfur oxidizers Sulfuricella denitrificans skB26 and Sulfuritalea hydrogenivorans sk43H: genetic insights into the sulfur oxidation pathway of betaproteobacteria.</title>
        <authorList>
            <person name="Watanabe T."/>
            <person name="Kojima H."/>
            <person name="Fukui M."/>
        </authorList>
    </citation>
    <scope>NUCLEOTIDE SEQUENCE [LARGE SCALE GENOMIC DNA]</scope>
    <source>
        <strain evidence="1">DSM22779</strain>
    </source>
</reference>
<dbReference type="HOGENOM" id="CLU_179059_0_0_4"/>